<dbReference type="SUPFAM" id="SSF55073">
    <property type="entry name" value="Nucleotide cyclase"/>
    <property type="match status" value="1"/>
</dbReference>
<dbReference type="CDD" id="cd01949">
    <property type="entry name" value="GGDEF"/>
    <property type="match status" value="1"/>
</dbReference>
<dbReference type="SMART" id="SM00267">
    <property type="entry name" value="GGDEF"/>
    <property type="match status" value="1"/>
</dbReference>
<dbReference type="PROSITE" id="PS50887">
    <property type="entry name" value="GGDEF"/>
    <property type="match status" value="1"/>
</dbReference>
<dbReference type="InterPro" id="IPR000160">
    <property type="entry name" value="GGDEF_dom"/>
</dbReference>
<dbReference type="PANTHER" id="PTHR45138">
    <property type="entry name" value="REGULATORY COMPONENTS OF SENSORY TRANSDUCTION SYSTEM"/>
    <property type="match status" value="1"/>
</dbReference>
<dbReference type="NCBIfam" id="TIGR00229">
    <property type="entry name" value="sensory_box"/>
    <property type="match status" value="1"/>
</dbReference>
<dbReference type="Pfam" id="PF00990">
    <property type="entry name" value="GGDEF"/>
    <property type="match status" value="1"/>
</dbReference>
<dbReference type="PANTHER" id="PTHR45138:SF9">
    <property type="entry name" value="DIGUANYLATE CYCLASE DGCM-RELATED"/>
    <property type="match status" value="1"/>
</dbReference>
<dbReference type="Gene3D" id="3.30.450.20">
    <property type="entry name" value="PAS domain"/>
    <property type="match status" value="1"/>
</dbReference>
<accession>A0ABY5GPG4</accession>
<protein>
    <recommendedName>
        <fullName evidence="1">diguanylate cyclase</fullName>
        <ecNumber evidence="1">2.7.7.65</ecNumber>
    </recommendedName>
</protein>
<keyword evidence="5" id="KW-1185">Reference proteome</keyword>
<dbReference type="NCBIfam" id="TIGR00254">
    <property type="entry name" value="GGDEF"/>
    <property type="match status" value="1"/>
</dbReference>
<evidence type="ECO:0000313" key="4">
    <source>
        <dbReference type="EMBL" id="UTW01861.1"/>
    </source>
</evidence>
<dbReference type="InterPro" id="IPR043128">
    <property type="entry name" value="Rev_trsase/Diguanyl_cyclase"/>
</dbReference>
<evidence type="ECO:0000256" key="1">
    <source>
        <dbReference type="ARBA" id="ARBA00012528"/>
    </source>
</evidence>
<reference evidence="4" key="1">
    <citation type="submission" date="2021-04" db="EMBL/GenBank/DDBJ databases">
        <title>Oceanospirillales bacteria with DddD are important DMSP degraders in coastal seawater.</title>
        <authorList>
            <person name="Liu J."/>
        </authorList>
    </citation>
    <scope>NUCLEOTIDE SEQUENCE</scope>
    <source>
        <strain evidence="4">GY6</strain>
    </source>
</reference>
<evidence type="ECO:0000259" key="3">
    <source>
        <dbReference type="PROSITE" id="PS50887"/>
    </source>
</evidence>
<proteinExistence type="predicted"/>
<feature type="domain" description="GGDEF" evidence="3">
    <location>
        <begin position="169"/>
        <end position="301"/>
    </location>
</feature>
<dbReference type="Gene3D" id="3.30.70.270">
    <property type="match status" value="1"/>
</dbReference>
<evidence type="ECO:0000256" key="2">
    <source>
        <dbReference type="ARBA" id="ARBA00034247"/>
    </source>
</evidence>
<dbReference type="Proteomes" id="UP001059950">
    <property type="component" value="Chromosome"/>
</dbReference>
<sequence>MKNANILQSRIDALLNVLSEDVLILSQLGTIIFSSHNESPIPWGEADELTGKNLNDIFPGDIASMLQGMIDKSLSLNQLMVKEVLFDPTVIVYLQQRGMAESCWVEVRMAPSAGDEPSVVCRIEDISRRKMAQRETSQIQRDLLTGMYNRRALMPVLAQSIAQALRYDWTCSLMLINVDSLRLINDQRGWDVGDQILKRLAESLNSLKRTADFLARVGEDGFAILLPETNAEQGILAAKRVSSMVSDLSAPHSGTDIHFTVSIGVATLSGEVDSAESMFSRAEDCLQLSKQQGGNRISGSE</sequence>
<evidence type="ECO:0000313" key="5">
    <source>
        <dbReference type="Proteomes" id="UP001059950"/>
    </source>
</evidence>
<name>A0ABY5GPG4_9GAMM</name>
<dbReference type="InterPro" id="IPR029787">
    <property type="entry name" value="Nucleotide_cyclase"/>
</dbReference>
<organism evidence="4 5">
    <name type="scientific">Amphritea atlantica</name>
    <dbReference type="NCBI Taxonomy" id="355243"/>
    <lineage>
        <taxon>Bacteria</taxon>
        <taxon>Pseudomonadati</taxon>
        <taxon>Pseudomonadota</taxon>
        <taxon>Gammaproteobacteria</taxon>
        <taxon>Oceanospirillales</taxon>
        <taxon>Oceanospirillaceae</taxon>
        <taxon>Amphritea</taxon>
    </lineage>
</organism>
<dbReference type="InterPro" id="IPR050469">
    <property type="entry name" value="Diguanylate_Cyclase"/>
</dbReference>
<comment type="catalytic activity">
    <reaction evidence="2">
        <text>2 GTP = 3',3'-c-di-GMP + 2 diphosphate</text>
        <dbReference type="Rhea" id="RHEA:24898"/>
        <dbReference type="ChEBI" id="CHEBI:33019"/>
        <dbReference type="ChEBI" id="CHEBI:37565"/>
        <dbReference type="ChEBI" id="CHEBI:58805"/>
        <dbReference type="EC" id="2.7.7.65"/>
    </reaction>
</comment>
<dbReference type="InterPro" id="IPR000014">
    <property type="entry name" value="PAS"/>
</dbReference>
<dbReference type="EMBL" id="CP073344">
    <property type="protein sequence ID" value="UTW01861.1"/>
    <property type="molecule type" value="Genomic_DNA"/>
</dbReference>
<dbReference type="EC" id="2.7.7.65" evidence="1"/>
<gene>
    <name evidence="4" type="ORF">KDX31_10830</name>
</gene>